<comment type="caution">
    <text evidence="1">The sequence shown here is derived from an EMBL/GenBank/DDBJ whole genome shotgun (WGS) entry which is preliminary data.</text>
</comment>
<evidence type="ECO:0008006" key="2">
    <source>
        <dbReference type="Google" id="ProtNLM"/>
    </source>
</evidence>
<feature type="non-terminal residue" evidence="1">
    <location>
        <position position="1"/>
    </location>
</feature>
<feature type="non-terminal residue" evidence="1">
    <location>
        <position position="375"/>
    </location>
</feature>
<dbReference type="AlphaFoldDB" id="A0A0F9A5J7"/>
<accession>A0A0F9A5J7</accession>
<name>A0A0F9A5J7_9ZZZZ</name>
<gene>
    <name evidence="1" type="ORF">LCGC14_2954090</name>
</gene>
<proteinExistence type="predicted"/>
<protein>
    <recommendedName>
        <fullName evidence="2">Transposase IS4-like domain-containing protein</fullName>
    </recommendedName>
</protein>
<evidence type="ECO:0000313" key="1">
    <source>
        <dbReference type="EMBL" id="KKK67436.1"/>
    </source>
</evidence>
<dbReference type="EMBL" id="LAZR01059614">
    <property type="protein sequence ID" value="KKK67436.1"/>
    <property type="molecule type" value="Genomic_DNA"/>
</dbReference>
<sequence>YFFVHDRNGLPVYATISDGYRKSKHYIEDVDKKLRYIYGVKKKGLLEVFDRGGYSKKFCVEISDSIRFICWRSDARSLPKGIENADWTEVKIEHQGNNYGQVDEKTYYAWERKAEFEVEEKKAEFREIWIRKGRRTSPVLSNDFGTSLEDLVRHMTRRWGAQENMFKELNGCTHQDHGIDRIHSYRKKRFTESFLYKQGLENIEQGICHEIDNPERRVIGKKISGLRAKKNKISGQILKHQKEGDNKKLLELKRKHTGLERQINNQIKRRDALPKKVNLFERIQEKGILRLSDEKKLFFDWLKMNAIWAKREIVEIVKPLYKDLRDVNKFVKSILRSRTYVRKEGEVLNVSFPPQRSKKSARALEQLCATLNEYG</sequence>
<organism evidence="1">
    <name type="scientific">marine sediment metagenome</name>
    <dbReference type="NCBI Taxonomy" id="412755"/>
    <lineage>
        <taxon>unclassified sequences</taxon>
        <taxon>metagenomes</taxon>
        <taxon>ecological metagenomes</taxon>
    </lineage>
</organism>
<reference evidence="1" key="1">
    <citation type="journal article" date="2015" name="Nature">
        <title>Complex archaea that bridge the gap between prokaryotes and eukaryotes.</title>
        <authorList>
            <person name="Spang A."/>
            <person name="Saw J.H."/>
            <person name="Jorgensen S.L."/>
            <person name="Zaremba-Niedzwiedzka K."/>
            <person name="Martijn J."/>
            <person name="Lind A.E."/>
            <person name="van Eijk R."/>
            <person name="Schleper C."/>
            <person name="Guy L."/>
            <person name="Ettema T.J."/>
        </authorList>
    </citation>
    <scope>NUCLEOTIDE SEQUENCE</scope>
</reference>